<feature type="domain" description="HTH cro/C1-type" evidence="1">
    <location>
        <begin position="35"/>
        <end position="91"/>
    </location>
</feature>
<dbReference type="GO" id="GO:0003677">
    <property type="term" value="F:DNA binding"/>
    <property type="evidence" value="ECO:0007669"/>
    <property type="project" value="InterPro"/>
</dbReference>
<dbReference type="InterPro" id="IPR001387">
    <property type="entry name" value="Cro/C1-type_HTH"/>
</dbReference>
<dbReference type="EMBL" id="FONG01000037">
    <property type="protein sequence ID" value="SFF91609.1"/>
    <property type="molecule type" value="Genomic_DNA"/>
</dbReference>
<dbReference type="Pfam" id="PF13560">
    <property type="entry name" value="HTH_31"/>
    <property type="match status" value="1"/>
</dbReference>
<dbReference type="SMART" id="SM00530">
    <property type="entry name" value="HTH_XRE"/>
    <property type="match status" value="1"/>
</dbReference>
<evidence type="ECO:0000313" key="2">
    <source>
        <dbReference type="EMBL" id="SFF91609.1"/>
    </source>
</evidence>
<protein>
    <submittedName>
        <fullName evidence="2">Helix-turn-helix domain-containing protein</fullName>
    </submittedName>
</protein>
<dbReference type="Gene3D" id="1.10.260.40">
    <property type="entry name" value="lambda repressor-like DNA-binding domains"/>
    <property type="match status" value="1"/>
</dbReference>
<dbReference type="SUPFAM" id="SSF47413">
    <property type="entry name" value="lambda repressor-like DNA-binding domains"/>
    <property type="match status" value="1"/>
</dbReference>
<dbReference type="InterPro" id="IPR043917">
    <property type="entry name" value="DUF5753"/>
</dbReference>
<keyword evidence="3" id="KW-1185">Reference proteome</keyword>
<dbReference type="AlphaFoldDB" id="A0A1I2MLN6"/>
<accession>A0A1I2MLN6</accession>
<reference evidence="3" key="1">
    <citation type="submission" date="2016-10" db="EMBL/GenBank/DDBJ databases">
        <authorList>
            <person name="Varghese N."/>
            <person name="Submissions S."/>
        </authorList>
    </citation>
    <scope>NUCLEOTIDE SEQUENCE [LARGE SCALE GENOMIC DNA]</scope>
    <source>
        <strain evidence="3">CGMCC 4.3510</strain>
    </source>
</reference>
<dbReference type="Proteomes" id="UP000199323">
    <property type="component" value="Unassembled WGS sequence"/>
</dbReference>
<dbReference type="Pfam" id="PF19054">
    <property type="entry name" value="DUF5753"/>
    <property type="match status" value="1"/>
</dbReference>
<organism evidence="2 3">
    <name type="scientific">Actinacidiphila alni</name>
    <dbReference type="NCBI Taxonomy" id="380248"/>
    <lineage>
        <taxon>Bacteria</taxon>
        <taxon>Bacillati</taxon>
        <taxon>Actinomycetota</taxon>
        <taxon>Actinomycetes</taxon>
        <taxon>Kitasatosporales</taxon>
        <taxon>Streptomycetaceae</taxon>
        <taxon>Actinacidiphila</taxon>
    </lineage>
</organism>
<name>A0A1I2MLN6_9ACTN</name>
<proteinExistence type="predicted"/>
<dbReference type="PROSITE" id="PS50943">
    <property type="entry name" value="HTH_CROC1"/>
    <property type="match status" value="1"/>
</dbReference>
<dbReference type="InterPro" id="IPR010982">
    <property type="entry name" value="Lambda_DNA-bd_dom_sf"/>
</dbReference>
<gene>
    <name evidence="2" type="ORF">SAMN05216251_13720</name>
</gene>
<sequence length="304" mass="34542">MSAQPVRSASRTVLNLHPTSGRAPTAQRMIFGATLRKCREARGLKEKEVAEHLSGCSASKISRMEGGEHDFKEADVLRLLDLYEVTPPAERERLLGMCRLANKKAWWDGYRDIAPKELQTYTSLEEIAERIRCYETGQLFGLVQTADYTRALVRANTPDADPDVVDRMVEFRKLRADRFRENSETKLMYVLDEVTLSRGYGTQQVMHRQIVHLLELADHPRITFRLVPTKASNIPVQIGTSAIFDFAGEQLPAIAYVEGLNGGLYLQDATSVDTWVKHFDRLQVAAQSREACKKKLHDYAKIYR</sequence>
<dbReference type="STRING" id="380248.SAMN05216251_13720"/>
<dbReference type="CDD" id="cd00093">
    <property type="entry name" value="HTH_XRE"/>
    <property type="match status" value="1"/>
</dbReference>
<evidence type="ECO:0000313" key="3">
    <source>
        <dbReference type="Proteomes" id="UP000199323"/>
    </source>
</evidence>
<evidence type="ECO:0000259" key="1">
    <source>
        <dbReference type="PROSITE" id="PS50943"/>
    </source>
</evidence>